<evidence type="ECO:0000256" key="3">
    <source>
        <dbReference type="ARBA" id="ARBA00022490"/>
    </source>
</evidence>
<evidence type="ECO:0000313" key="9">
    <source>
        <dbReference type="Proteomes" id="UP000035682"/>
    </source>
</evidence>
<feature type="compositionally biased region" description="Polar residues" evidence="6">
    <location>
        <begin position="49"/>
        <end position="61"/>
    </location>
</feature>
<dbReference type="PROSITE" id="PS51366">
    <property type="entry name" value="MI"/>
    <property type="match status" value="2"/>
</dbReference>
<keyword evidence="4" id="KW-0677">Repeat</keyword>
<evidence type="ECO:0000313" key="11">
    <source>
        <dbReference type="WormBase" id="SRAE_X000129500"/>
    </source>
</evidence>
<keyword evidence="8" id="KW-0648">Protein biosynthesis</keyword>
<dbReference type="AlphaFoldDB" id="A0A090KPQ0"/>
<keyword evidence="5" id="KW-0539">Nucleus</keyword>
<comment type="subcellular location">
    <subcellularLocation>
        <location evidence="1">Cytoplasm</location>
    </subcellularLocation>
</comment>
<accession>A0A090KPQ0</accession>
<feature type="domain" description="MI" evidence="7">
    <location>
        <begin position="131"/>
        <end position="259"/>
    </location>
</feature>
<keyword evidence="3" id="KW-0963">Cytoplasm</keyword>
<proteinExistence type="inferred from homology"/>
<evidence type="ECO:0000259" key="7">
    <source>
        <dbReference type="PROSITE" id="PS51366"/>
    </source>
</evidence>
<dbReference type="Proteomes" id="UP000035682">
    <property type="component" value="Unplaced"/>
</dbReference>
<feature type="domain" description="MI" evidence="7">
    <location>
        <begin position="299"/>
        <end position="419"/>
    </location>
</feature>
<dbReference type="GO" id="GO:0045892">
    <property type="term" value="P:negative regulation of DNA-templated transcription"/>
    <property type="evidence" value="ECO:0007669"/>
    <property type="project" value="InterPro"/>
</dbReference>
<name>A0A090KPQ0_STRRB</name>
<dbReference type="GO" id="GO:0005737">
    <property type="term" value="C:cytoplasm"/>
    <property type="evidence" value="ECO:0007669"/>
    <property type="project" value="UniProtKB-SubCell"/>
</dbReference>
<dbReference type="OMA" id="DHEFEKA"/>
<evidence type="ECO:0000256" key="5">
    <source>
        <dbReference type="ARBA" id="ARBA00023242"/>
    </source>
</evidence>
<dbReference type="PANTHER" id="PTHR12626:SF0">
    <property type="entry name" value="PROGRAMMED CELL DEATH PROTEIN 4"/>
    <property type="match status" value="1"/>
</dbReference>
<dbReference type="SUPFAM" id="SSF48371">
    <property type="entry name" value="ARM repeat"/>
    <property type="match status" value="2"/>
</dbReference>
<dbReference type="CTD" id="36384356"/>
<dbReference type="OrthoDB" id="5794722at2759"/>
<evidence type="ECO:0000256" key="1">
    <source>
        <dbReference type="ARBA" id="ARBA00004496"/>
    </source>
</evidence>
<evidence type="ECO:0000256" key="2">
    <source>
        <dbReference type="ARBA" id="ARBA00005497"/>
    </source>
</evidence>
<organism evidence="8">
    <name type="scientific">Strongyloides ratti</name>
    <name type="common">Parasitic roundworm</name>
    <dbReference type="NCBI Taxonomy" id="34506"/>
    <lineage>
        <taxon>Eukaryota</taxon>
        <taxon>Metazoa</taxon>
        <taxon>Ecdysozoa</taxon>
        <taxon>Nematoda</taxon>
        <taxon>Chromadorea</taxon>
        <taxon>Rhabditida</taxon>
        <taxon>Tylenchina</taxon>
        <taxon>Panagrolaimomorpha</taxon>
        <taxon>Strongyloidoidea</taxon>
        <taxon>Strongyloididae</taxon>
        <taxon>Strongyloides</taxon>
    </lineage>
</organism>
<dbReference type="GeneID" id="36384356"/>
<reference evidence="8" key="2">
    <citation type="submission" date="2014-09" db="EMBL/GenBank/DDBJ databases">
        <authorList>
            <person name="Aslett A.Martin."/>
        </authorList>
    </citation>
    <scope>NUCLEOTIDE SEQUENCE</scope>
    <source>
        <strain evidence="8">ED321 Heterogonic</strain>
    </source>
</reference>
<dbReference type="PANTHER" id="PTHR12626">
    <property type="entry name" value="PROGRAMMED CELL DEATH 4"/>
    <property type="match status" value="1"/>
</dbReference>
<protein>
    <submittedName>
        <fullName evidence="8">Initiation factor eIF-4 gamma, MA3 domain and MIF4-like, type 1/2/3 domain and Armadillo-type fold domain-containing protein</fullName>
    </submittedName>
    <submittedName>
        <fullName evidence="10">Programmed cell death protein 4</fullName>
    </submittedName>
</protein>
<dbReference type="EMBL" id="LN609396">
    <property type="protein sequence ID" value="CEF59548.1"/>
    <property type="molecule type" value="Genomic_DNA"/>
</dbReference>
<reference evidence="10" key="3">
    <citation type="submission" date="2020-12" db="UniProtKB">
        <authorList>
            <consortium name="WormBaseParasite"/>
        </authorList>
    </citation>
    <scope>IDENTIFICATION</scope>
</reference>
<evidence type="ECO:0000313" key="8">
    <source>
        <dbReference type="EMBL" id="CEF59548.1"/>
    </source>
</evidence>
<dbReference type="Pfam" id="PF02847">
    <property type="entry name" value="MA3"/>
    <property type="match status" value="1"/>
</dbReference>
<dbReference type="GO" id="GO:0003743">
    <property type="term" value="F:translation initiation factor activity"/>
    <property type="evidence" value="ECO:0007669"/>
    <property type="project" value="UniProtKB-KW"/>
</dbReference>
<sequence>MNYSRSRCNSERFDDPEVLAELQFAKENNLEYTFDIEQTTNGGGKRSRNNSVRSSEKLTNTKSPVKPKLSKSSSKAEKKARARGISGCSIKKSKSFSDEYDSYCSDDFDNETSEDDFSDGNDDYEYYRKDSQNHCITAAIADYFTSLELEPAVGELSSYLTNEQDIFFVFNKIVIHPLESGDHGLYSAVSSLLIALLENDQSQHNERLEVLIRVIEDVLLNIKEWMLDCPKAIEVFAALLAQFVLDGLFEKSFLTTIRAKVSMIDDAENCTVKAIEITEEPEMICKVLPCDGGLRPIDSLTEDICKILKDFVSGNTIDECRKKLLALNAPMYKHEIVYQAALLSANENDKTTTCLLGNLITTMFDNKEITQYYIGIGIRRFFNDIDNKIIKISKNEVGGFVDILRQNSKIEEDCIKNCK</sequence>
<keyword evidence="9" id="KW-1185">Reference proteome</keyword>
<keyword evidence="8" id="KW-0396">Initiation factor</keyword>
<evidence type="ECO:0000256" key="6">
    <source>
        <dbReference type="SAM" id="MobiDB-lite"/>
    </source>
</evidence>
<dbReference type="WBParaSite" id="SRAE_X000129500.1">
    <property type="protein sequence ID" value="SRAE_X000129500.1"/>
    <property type="gene ID" value="WBGene00266862"/>
</dbReference>
<dbReference type="InterPro" id="IPR016024">
    <property type="entry name" value="ARM-type_fold"/>
</dbReference>
<dbReference type="InterPro" id="IPR039778">
    <property type="entry name" value="PDCD4"/>
</dbReference>
<dbReference type="Gene3D" id="1.25.40.180">
    <property type="match status" value="2"/>
</dbReference>
<dbReference type="InterPro" id="IPR003891">
    <property type="entry name" value="Initiation_fac_eIF4g_MI"/>
</dbReference>
<evidence type="ECO:0000256" key="4">
    <source>
        <dbReference type="ARBA" id="ARBA00022737"/>
    </source>
</evidence>
<evidence type="ECO:0000313" key="10">
    <source>
        <dbReference type="WBParaSite" id="SRAE_X000129500.1"/>
    </source>
</evidence>
<gene>
    <name evidence="8 10 11" type="ORF">SRAE_X000129500</name>
</gene>
<comment type="similarity">
    <text evidence="2">Belongs to the PDCD4 family.</text>
</comment>
<dbReference type="RefSeq" id="XP_024498759.1">
    <property type="nucleotide sequence ID" value="XM_024647340.1"/>
</dbReference>
<reference evidence="9" key="1">
    <citation type="submission" date="2014-09" db="EMBL/GenBank/DDBJ databases">
        <authorList>
            <person name="Martin A.A."/>
        </authorList>
    </citation>
    <scope>NUCLEOTIDE SEQUENCE</scope>
    <source>
        <strain evidence="9">ED321</strain>
    </source>
</reference>
<feature type="region of interest" description="Disordered" evidence="6">
    <location>
        <begin position="35"/>
        <end position="80"/>
    </location>
</feature>
<dbReference type="WormBase" id="SRAE_X000129500">
    <property type="protein sequence ID" value="SRP09632"/>
    <property type="gene ID" value="WBGene00266862"/>
</dbReference>
<feature type="compositionally biased region" description="Low complexity" evidence="6">
    <location>
        <begin position="62"/>
        <end position="73"/>
    </location>
</feature>